<evidence type="ECO:0000313" key="3">
    <source>
        <dbReference type="EMBL" id="GGX68463.1"/>
    </source>
</evidence>
<feature type="domain" description="Hemerythrin-like" evidence="2">
    <location>
        <begin position="5"/>
        <end position="143"/>
    </location>
</feature>
<organism evidence="3 4">
    <name type="scientific">Saccharospirillum salsuginis</name>
    <dbReference type="NCBI Taxonomy" id="418750"/>
    <lineage>
        <taxon>Bacteria</taxon>
        <taxon>Pseudomonadati</taxon>
        <taxon>Pseudomonadota</taxon>
        <taxon>Gammaproteobacteria</taxon>
        <taxon>Oceanospirillales</taxon>
        <taxon>Saccharospirillaceae</taxon>
        <taxon>Saccharospirillum</taxon>
    </lineage>
</organism>
<dbReference type="Gene3D" id="1.20.120.520">
    <property type="entry name" value="nmb1532 protein domain like"/>
    <property type="match status" value="1"/>
</dbReference>
<protein>
    <recommendedName>
        <fullName evidence="2">Hemerythrin-like domain-containing protein</fullName>
    </recommendedName>
</protein>
<dbReference type="InterPro" id="IPR012312">
    <property type="entry name" value="Hemerythrin-like"/>
</dbReference>
<feature type="coiled-coil region" evidence="1">
    <location>
        <begin position="6"/>
        <end position="33"/>
    </location>
</feature>
<dbReference type="PANTHER" id="PTHR39966:SF1">
    <property type="entry name" value="HEMERYTHRIN-LIKE DOMAIN-CONTAINING PROTEIN"/>
    <property type="match status" value="1"/>
</dbReference>
<accession>A0A918KM49</accession>
<dbReference type="AlphaFoldDB" id="A0A918KM49"/>
<keyword evidence="1" id="KW-0175">Coiled coil</keyword>
<dbReference type="PANTHER" id="PTHR39966">
    <property type="entry name" value="BLL2471 PROTEIN-RELATED"/>
    <property type="match status" value="1"/>
</dbReference>
<dbReference type="EMBL" id="BMXR01000012">
    <property type="protein sequence ID" value="GGX68463.1"/>
    <property type="molecule type" value="Genomic_DNA"/>
</dbReference>
<keyword evidence="4" id="KW-1185">Reference proteome</keyword>
<dbReference type="RefSeq" id="WP_189612063.1">
    <property type="nucleotide sequence ID" value="NZ_BMXR01000012.1"/>
</dbReference>
<name>A0A918KM49_9GAMM</name>
<evidence type="ECO:0000256" key="1">
    <source>
        <dbReference type="SAM" id="Coils"/>
    </source>
</evidence>
<evidence type="ECO:0000313" key="4">
    <source>
        <dbReference type="Proteomes" id="UP000626148"/>
    </source>
</evidence>
<evidence type="ECO:0000259" key="2">
    <source>
        <dbReference type="Pfam" id="PF01814"/>
    </source>
</evidence>
<dbReference type="GO" id="GO:0005886">
    <property type="term" value="C:plasma membrane"/>
    <property type="evidence" value="ECO:0007669"/>
    <property type="project" value="TreeGrafter"/>
</dbReference>
<reference evidence="3" key="2">
    <citation type="submission" date="2020-09" db="EMBL/GenBank/DDBJ databases">
        <authorList>
            <person name="Sun Q."/>
            <person name="Kim S."/>
        </authorList>
    </citation>
    <scope>NUCLEOTIDE SEQUENCE</scope>
    <source>
        <strain evidence="3">KCTC 22169</strain>
    </source>
</reference>
<comment type="caution">
    <text evidence="3">The sequence shown here is derived from an EMBL/GenBank/DDBJ whole genome shotgun (WGS) entry which is preliminary data.</text>
</comment>
<proteinExistence type="predicted"/>
<gene>
    <name evidence="3" type="ORF">GCM10007392_40040</name>
</gene>
<sequence length="186" mass="22224">MTTAILDRLLNDHQNLKRVLTVLEREIAKYDTENSDDDDTPDLSLIMDIMEYMHSYPEFFHHPLEEVAFDYLEAQKLAAPSKTSVIRSDHDQLEREGDELRSLIRKINFGQPVPLDQLHRAFEDYAWHMREHMRKEEDLVFPLFERLDEASNQAILDNIQHRHDPLFDEYKQEQYDTLLERLEQLA</sequence>
<dbReference type="Pfam" id="PF01814">
    <property type="entry name" value="Hemerythrin"/>
    <property type="match status" value="1"/>
</dbReference>
<reference evidence="3" key="1">
    <citation type="journal article" date="2014" name="Int. J. Syst. Evol. Microbiol.">
        <title>Complete genome sequence of Corynebacterium casei LMG S-19264T (=DSM 44701T), isolated from a smear-ripened cheese.</title>
        <authorList>
            <consortium name="US DOE Joint Genome Institute (JGI-PGF)"/>
            <person name="Walter F."/>
            <person name="Albersmeier A."/>
            <person name="Kalinowski J."/>
            <person name="Ruckert C."/>
        </authorList>
    </citation>
    <scope>NUCLEOTIDE SEQUENCE</scope>
    <source>
        <strain evidence="3">KCTC 22169</strain>
    </source>
</reference>
<dbReference type="Proteomes" id="UP000626148">
    <property type="component" value="Unassembled WGS sequence"/>
</dbReference>